<keyword evidence="2" id="KW-0418">Kinase</keyword>
<dbReference type="EMBL" id="FNAX01000002">
    <property type="protein sequence ID" value="SDE53945.1"/>
    <property type="molecule type" value="Genomic_DNA"/>
</dbReference>
<feature type="domain" description="ANTAR" evidence="5">
    <location>
        <begin position="170"/>
        <end position="231"/>
    </location>
</feature>
<organism evidence="6 7">
    <name type="scientific">Streptomyces griseoaurantiacus</name>
    <dbReference type="NCBI Taxonomy" id="68213"/>
    <lineage>
        <taxon>Bacteria</taxon>
        <taxon>Bacillati</taxon>
        <taxon>Actinomycetota</taxon>
        <taxon>Actinomycetes</taxon>
        <taxon>Kitasatosporales</taxon>
        <taxon>Streptomycetaceae</taxon>
        <taxon>Streptomyces</taxon>
        <taxon>Streptomyces aurantiacus group</taxon>
    </lineage>
</organism>
<dbReference type="Proteomes" id="UP000198614">
    <property type="component" value="Unassembled WGS sequence"/>
</dbReference>
<dbReference type="AlphaFoldDB" id="A0A1G7DSR4"/>
<reference evidence="6 7" key="1">
    <citation type="submission" date="2016-10" db="EMBL/GenBank/DDBJ databases">
        <authorList>
            <person name="de Groot N.N."/>
        </authorList>
    </citation>
    <scope>NUCLEOTIDE SEQUENCE [LARGE SCALE GENOMIC DNA]</scope>
    <source>
        <strain evidence="6 7">CGMCC 4.1859</strain>
    </source>
</reference>
<evidence type="ECO:0000313" key="6">
    <source>
        <dbReference type="EMBL" id="SDE53945.1"/>
    </source>
</evidence>
<evidence type="ECO:0000256" key="3">
    <source>
        <dbReference type="ARBA" id="ARBA00023015"/>
    </source>
</evidence>
<dbReference type="InterPro" id="IPR029016">
    <property type="entry name" value="GAF-like_dom_sf"/>
</dbReference>
<sequence>MGEHSPRVEDDSWPVLADRLAAMARDLLAQESVQDTVDRISAHAVALIDGCDAAGILTLRRRTVRTIAATDDVVRASDAAQGELREGPCFDVVTLEGSVQHIPDLREAGDSWPAYAPRAVELGLRSAMGFRLFDRHNTLGALNVYSFEPNAFSPQDEHVGWLLASHAAVAFAHARTEDQLQTALRSRDEIGQAIGIVRERFDLGQDQAFAVLKRTSQDLNVKLREIAEKIVRGEELPR</sequence>
<evidence type="ECO:0000259" key="5">
    <source>
        <dbReference type="PROSITE" id="PS50921"/>
    </source>
</evidence>
<protein>
    <submittedName>
        <fullName evidence="6">GAF domain-containing protein</fullName>
    </submittedName>
</protein>
<dbReference type="InterPro" id="IPR012074">
    <property type="entry name" value="GAF_ANTAR"/>
</dbReference>
<dbReference type="InterPro" id="IPR005561">
    <property type="entry name" value="ANTAR"/>
</dbReference>
<evidence type="ECO:0000256" key="2">
    <source>
        <dbReference type="ARBA" id="ARBA00022777"/>
    </source>
</evidence>
<dbReference type="PIRSF" id="PIRSF036625">
    <property type="entry name" value="GAF_ANTAR"/>
    <property type="match status" value="1"/>
</dbReference>
<dbReference type="GO" id="GO:0003723">
    <property type="term" value="F:RNA binding"/>
    <property type="evidence" value="ECO:0007669"/>
    <property type="project" value="InterPro"/>
</dbReference>
<dbReference type="InterPro" id="IPR011006">
    <property type="entry name" value="CheY-like_superfamily"/>
</dbReference>
<dbReference type="SMART" id="SM00065">
    <property type="entry name" value="GAF"/>
    <property type="match status" value="1"/>
</dbReference>
<proteinExistence type="predicted"/>
<dbReference type="InterPro" id="IPR003018">
    <property type="entry name" value="GAF"/>
</dbReference>
<dbReference type="Gene3D" id="1.10.10.10">
    <property type="entry name" value="Winged helix-like DNA-binding domain superfamily/Winged helix DNA-binding domain"/>
    <property type="match status" value="1"/>
</dbReference>
<dbReference type="GO" id="GO:0016301">
    <property type="term" value="F:kinase activity"/>
    <property type="evidence" value="ECO:0007669"/>
    <property type="project" value="UniProtKB-KW"/>
</dbReference>
<dbReference type="Pfam" id="PF03861">
    <property type="entry name" value="ANTAR"/>
    <property type="match status" value="1"/>
</dbReference>
<accession>A0A1G7DSR4</accession>
<name>A0A1G7DSR4_9ACTN</name>
<dbReference type="Pfam" id="PF13185">
    <property type="entry name" value="GAF_2"/>
    <property type="match status" value="1"/>
</dbReference>
<evidence type="ECO:0000256" key="4">
    <source>
        <dbReference type="ARBA" id="ARBA00023163"/>
    </source>
</evidence>
<keyword evidence="3" id="KW-0805">Transcription regulation</keyword>
<dbReference type="InterPro" id="IPR036388">
    <property type="entry name" value="WH-like_DNA-bd_sf"/>
</dbReference>
<dbReference type="SUPFAM" id="SSF52172">
    <property type="entry name" value="CheY-like"/>
    <property type="match status" value="1"/>
</dbReference>
<dbReference type="OrthoDB" id="4629915at2"/>
<dbReference type="SMART" id="SM01012">
    <property type="entry name" value="ANTAR"/>
    <property type="match status" value="1"/>
</dbReference>
<evidence type="ECO:0000313" key="7">
    <source>
        <dbReference type="Proteomes" id="UP000198614"/>
    </source>
</evidence>
<keyword evidence="1" id="KW-0808">Transferase</keyword>
<keyword evidence="4" id="KW-0804">Transcription</keyword>
<dbReference type="Gene3D" id="3.30.450.40">
    <property type="match status" value="1"/>
</dbReference>
<dbReference type="PROSITE" id="PS50921">
    <property type="entry name" value="ANTAR"/>
    <property type="match status" value="1"/>
</dbReference>
<gene>
    <name evidence="6" type="ORF">SAMN05216260_102293</name>
</gene>
<dbReference type="SUPFAM" id="SSF55781">
    <property type="entry name" value="GAF domain-like"/>
    <property type="match status" value="1"/>
</dbReference>
<evidence type="ECO:0000256" key="1">
    <source>
        <dbReference type="ARBA" id="ARBA00022679"/>
    </source>
</evidence>